<proteinExistence type="predicted"/>
<dbReference type="RefSeq" id="WP_005596688.1">
    <property type="nucleotide sequence ID" value="NZ_CBDBTG010000056.1"/>
</dbReference>
<dbReference type="GeneID" id="48598712"/>
<accession>A0ABN5MIK8</accession>
<evidence type="ECO:0000313" key="1">
    <source>
        <dbReference type="EMBL" id="AXA21018.1"/>
    </source>
</evidence>
<protein>
    <submittedName>
        <fullName evidence="1">Uncharacterized protein</fullName>
    </submittedName>
</protein>
<sequence length="262" mass="29573">MGHIIRLNTVFSNKNLPAIVDRDTESLESIILNHPNLQGFWDFSDLRTLTLVGSSITKVTDKSKNKISLVAPADTAPELDSLTLKNMASGYFNGNKFMTSEDIVFKNNWKENTIVIFAQKPIVTQNPEITILVSRKKTSSYTVYVDNRSIALNAGRARIIGDNVITGKPLNIIASTVFETNESHLRTPNAYNANARPALTAADDHVFVGRWWDDYDAKTASNWNGYIGHVMIFDKNLEKEPIFMDLLLEYSRRKYGTPLWDK</sequence>
<dbReference type="Proteomes" id="UP000251823">
    <property type="component" value="Chromosome"/>
</dbReference>
<dbReference type="EMBL" id="CP030753">
    <property type="protein sequence ID" value="AXA21018.1"/>
    <property type="molecule type" value="Genomic_DNA"/>
</dbReference>
<reference evidence="2" key="2">
    <citation type="submission" date="2018-06" db="EMBL/GenBank/DDBJ databases">
        <title>Complete genome sequence of Actinobacillus pleuropneumoniae serotype 1 strain S4074 obtained by Oxford Nanopore and Illumina sequencing technologies.</title>
        <authorList>
            <person name="Dona V."/>
            <person name="Perreten V."/>
        </authorList>
    </citation>
    <scope>NUCLEOTIDE SEQUENCE [LARGE SCALE GENOMIC DNA]</scope>
    <source>
        <strain evidence="2">S4074</strain>
    </source>
</reference>
<evidence type="ECO:0000313" key="2">
    <source>
        <dbReference type="Proteomes" id="UP000251823"/>
    </source>
</evidence>
<gene>
    <name evidence="1" type="ORF">DRF63_02870</name>
</gene>
<organism evidence="1 2">
    <name type="scientific">Actinobacillus pleuropneumoniae</name>
    <name type="common">Haemophilus pleuropneumoniae</name>
    <dbReference type="NCBI Taxonomy" id="715"/>
    <lineage>
        <taxon>Bacteria</taxon>
        <taxon>Pseudomonadati</taxon>
        <taxon>Pseudomonadota</taxon>
        <taxon>Gammaproteobacteria</taxon>
        <taxon>Pasteurellales</taxon>
        <taxon>Pasteurellaceae</taxon>
        <taxon>Actinobacillus</taxon>
    </lineage>
</organism>
<keyword evidence="2" id="KW-1185">Reference proteome</keyword>
<name>A0ABN5MIK8_ACTPL</name>
<reference evidence="1 2" key="1">
    <citation type="journal article" date="2018" name="Int J Genomics">
        <title>Comparative Genomics of the First and Complete Genome of "Actinobacillus porcitonsillarum" Supports the Novel Species Hypothesis.</title>
        <authorList>
            <person name="Dona V."/>
            <person name="Perreten V."/>
        </authorList>
    </citation>
    <scope>NUCLEOTIDE SEQUENCE [LARGE SCALE GENOMIC DNA]</scope>
    <source>
        <strain evidence="1 2">S4074</strain>
    </source>
</reference>